<evidence type="ECO:0000256" key="8">
    <source>
        <dbReference type="ARBA" id="ARBA00023315"/>
    </source>
</evidence>
<dbReference type="InterPro" id="IPR008300">
    <property type="entry name" value="PTAC"/>
</dbReference>
<dbReference type="PIRSF" id="PIRSF010130">
    <property type="entry name" value="PduL"/>
    <property type="match status" value="1"/>
</dbReference>
<dbReference type="RefSeq" id="WP_246187431.1">
    <property type="nucleotide sequence ID" value="NZ_CP046244.1"/>
</dbReference>
<comment type="catalytic activity">
    <reaction evidence="9 10">
        <text>propanoyl-CoA + phosphate = propanoyl phosphate + CoA</text>
        <dbReference type="Rhea" id="RHEA:28046"/>
        <dbReference type="ChEBI" id="CHEBI:43474"/>
        <dbReference type="ChEBI" id="CHEBI:57287"/>
        <dbReference type="ChEBI" id="CHEBI:57392"/>
        <dbReference type="ChEBI" id="CHEBI:58933"/>
        <dbReference type="EC" id="2.3.1.222"/>
    </reaction>
</comment>
<keyword evidence="8 10" id="KW-0012">Acyltransferase</keyword>
<comment type="function">
    <text evidence="10">Involved in 1,2-propanediol (1,2-PD) degradation by catalyzing the conversion of propanoyl-CoA to propanoyl-phosphate.</text>
</comment>
<dbReference type="GO" id="GO:0046872">
    <property type="term" value="F:metal ion binding"/>
    <property type="evidence" value="ECO:0007669"/>
    <property type="project" value="UniProtKB-KW"/>
</dbReference>
<dbReference type="Proteomes" id="UP000425916">
    <property type="component" value="Chromosome"/>
</dbReference>
<evidence type="ECO:0000256" key="9">
    <source>
        <dbReference type="ARBA" id="ARBA00047589"/>
    </source>
</evidence>
<dbReference type="EMBL" id="CP046244">
    <property type="protein sequence ID" value="QGP91972.1"/>
    <property type="molecule type" value="Genomic_DNA"/>
</dbReference>
<comment type="similarity">
    <text evidence="2 10">Belongs to the PduL family.</text>
</comment>
<reference evidence="11 12" key="1">
    <citation type="submission" date="2019-11" db="EMBL/GenBank/DDBJ databases">
        <title>Genome sequence of Moorella glycerini DSM11254.</title>
        <authorList>
            <person name="Poehlein A."/>
            <person name="Boeer T."/>
            <person name="Daniel R."/>
        </authorList>
    </citation>
    <scope>NUCLEOTIDE SEQUENCE [LARGE SCALE GENOMIC DNA]</scope>
    <source>
        <strain evidence="11 12">DSM 11254</strain>
    </source>
</reference>
<dbReference type="NCBIfam" id="NF011652">
    <property type="entry name" value="PRK15070.1"/>
    <property type="match status" value="1"/>
</dbReference>
<name>A0A6I5ZPS4_9FIRM</name>
<accession>A0A6I5ZPS4</accession>
<organism evidence="11 12">
    <name type="scientific">Neomoorella glycerini</name>
    <dbReference type="NCBI Taxonomy" id="55779"/>
    <lineage>
        <taxon>Bacteria</taxon>
        <taxon>Bacillati</taxon>
        <taxon>Bacillota</taxon>
        <taxon>Clostridia</taxon>
        <taxon>Neomoorellales</taxon>
        <taxon>Neomoorellaceae</taxon>
        <taxon>Neomoorella</taxon>
    </lineage>
</organism>
<keyword evidence="5 10" id="KW-0808">Transferase</keyword>
<dbReference type="PANTHER" id="PTHR39453:SF1">
    <property type="entry name" value="PHOSPHATE PROPANOYLTRANSFERASE"/>
    <property type="match status" value="1"/>
</dbReference>
<gene>
    <name evidence="11" type="primary">pduL_1</name>
    <name evidence="11" type="ORF">MGLY_13210</name>
</gene>
<evidence type="ECO:0000313" key="11">
    <source>
        <dbReference type="EMBL" id="QGP91972.1"/>
    </source>
</evidence>
<protein>
    <recommendedName>
        <fullName evidence="4 10">Phosphate propanoyltransferase</fullName>
        <ecNumber evidence="3 10">2.3.1.222</ecNumber>
    </recommendedName>
</protein>
<dbReference type="AlphaFoldDB" id="A0A6I5ZPS4"/>
<keyword evidence="12" id="KW-1185">Reference proteome</keyword>
<comment type="pathway">
    <text evidence="10">Polyol metabolism; 1,2-propanediol degradation.</text>
</comment>
<dbReference type="EC" id="2.3.1.222" evidence="3 10"/>
<evidence type="ECO:0000256" key="10">
    <source>
        <dbReference type="PIRNR" id="PIRNR010130"/>
    </source>
</evidence>
<proteinExistence type="inferred from homology"/>
<dbReference type="PANTHER" id="PTHR39453">
    <property type="entry name" value="PHOSPHATE PROPANOYLTRANSFERASE"/>
    <property type="match status" value="1"/>
</dbReference>
<keyword evidence="6" id="KW-0479">Metal-binding</keyword>
<evidence type="ECO:0000256" key="2">
    <source>
        <dbReference type="ARBA" id="ARBA00007342"/>
    </source>
</evidence>
<evidence type="ECO:0000256" key="7">
    <source>
        <dbReference type="ARBA" id="ARBA00022833"/>
    </source>
</evidence>
<keyword evidence="7" id="KW-0862">Zinc</keyword>
<dbReference type="GO" id="GO:0051144">
    <property type="term" value="P:1,2-propanediol catabolic process"/>
    <property type="evidence" value="ECO:0007669"/>
    <property type="project" value="UniProtKB-UniPathway"/>
</dbReference>
<sequence>MLPQEELLAIITRAVLAELKEQKRFIPVGVSARHLHISRADLDVLYGPGYQLKKLRPLMAGEFAAEETVTLVGPNMRALEHVRILGPERQQTQVELARTDAVRLGLNPPVRQSGDLAGSAGLVIVGPKGAVVLREGCIIANRHIHMTPADARALGLKDNVYVDVRAVGEKGAVLHQVQVRVHEKFRTELHIDTDDANALGLRCGDRVMVVA</sequence>
<evidence type="ECO:0000256" key="3">
    <source>
        <dbReference type="ARBA" id="ARBA00012206"/>
    </source>
</evidence>
<comment type="cofactor">
    <cofactor evidence="1">
        <name>Zn(2+)</name>
        <dbReference type="ChEBI" id="CHEBI:29105"/>
    </cofactor>
</comment>
<evidence type="ECO:0000313" key="12">
    <source>
        <dbReference type="Proteomes" id="UP000425916"/>
    </source>
</evidence>
<dbReference type="Pfam" id="PF06130">
    <property type="entry name" value="PTAC"/>
    <property type="match status" value="1"/>
</dbReference>
<dbReference type="GO" id="GO:0016747">
    <property type="term" value="F:acyltransferase activity, transferring groups other than amino-acyl groups"/>
    <property type="evidence" value="ECO:0007669"/>
    <property type="project" value="InterPro"/>
</dbReference>
<evidence type="ECO:0000256" key="6">
    <source>
        <dbReference type="ARBA" id="ARBA00022723"/>
    </source>
</evidence>
<evidence type="ECO:0000256" key="1">
    <source>
        <dbReference type="ARBA" id="ARBA00001947"/>
    </source>
</evidence>
<evidence type="ECO:0000256" key="4">
    <source>
        <dbReference type="ARBA" id="ARBA00020837"/>
    </source>
</evidence>
<dbReference type="UniPathway" id="UPA00621"/>
<evidence type="ECO:0000256" key="5">
    <source>
        <dbReference type="ARBA" id="ARBA00022679"/>
    </source>
</evidence>